<evidence type="ECO:0000259" key="4">
    <source>
        <dbReference type="Pfam" id="PF01466"/>
    </source>
</evidence>
<comment type="similarity">
    <text evidence="1 3">Belongs to the SKP1 family.</text>
</comment>
<dbReference type="Proteomes" id="UP000307173">
    <property type="component" value="Unassembled WGS sequence"/>
</dbReference>
<evidence type="ECO:0000313" key="7">
    <source>
        <dbReference type="Proteomes" id="UP000307173"/>
    </source>
</evidence>
<dbReference type="SUPFAM" id="SSF54695">
    <property type="entry name" value="POZ domain"/>
    <property type="match status" value="1"/>
</dbReference>
<dbReference type="InterPro" id="IPR016073">
    <property type="entry name" value="Skp1_comp_POZ"/>
</dbReference>
<dbReference type="GO" id="GO:0006511">
    <property type="term" value="P:ubiquitin-dependent protein catabolic process"/>
    <property type="evidence" value="ECO:0007669"/>
    <property type="project" value="InterPro"/>
</dbReference>
<proteinExistence type="inferred from homology"/>
<comment type="subunit">
    <text evidence="3">Component of the SCF (SKP1-CUL1-F-box protein) E3 ubiquitin ligase complexes.</text>
</comment>
<dbReference type="InterPro" id="IPR036296">
    <property type="entry name" value="SKP1-like_dim_sf"/>
</dbReference>
<dbReference type="Pfam" id="PF01466">
    <property type="entry name" value="Skp1"/>
    <property type="match status" value="1"/>
</dbReference>
<comment type="caution">
    <text evidence="6">The sequence shown here is derived from an EMBL/GenBank/DDBJ whole genome shotgun (WGS) entry which is preliminary data.</text>
</comment>
<dbReference type="Gene3D" id="3.30.710.10">
    <property type="entry name" value="Potassium Channel Kv1.1, Chain A"/>
    <property type="match status" value="1"/>
</dbReference>
<comment type="function">
    <text evidence="3">Essential component of the SCF (SKP1-CUL1-F-box protein) E3 ubiquitin ligase complexes, which mediate the ubiquitination and subsequent proteasomal degradation of target proteins.</text>
</comment>
<gene>
    <name evidence="6" type="ORF">CANINC_000274</name>
</gene>
<dbReference type="EMBL" id="SELW01000047">
    <property type="protein sequence ID" value="TID31122.1"/>
    <property type="molecule type" value="Genomic_DNA"/>
</dbReference>
<name>A0A4T0X836_9ASCO</name>
<evidence type="ECO:0000256" key="1">
    <source>
        <dbReference type="ARBA" id="ARBA00009993"/>
    </source>
</evidence>
<reference evidence="6 7" key="1">
    <citation type="journal article" date="2019" name="Front. Genet.">
        <title>Whole-Genome Sequencing of the Opportunistic Yeast Pathogen Candida inconspicua Uncovers Its Hybrid Origin.</title>
        <authorList>
            <person name="Mixao V."/>
            <person name="Hansen A.P."/>
            <person name="Saus E."/>
            <person name="Boekhout T."/>
            <person name="Lass-Florl C."/>
            <person name="Gabaldon T."/>
        </authorList>
    </citation>
    <scope>NUCLEOTIDE SEQUENCE [LARGE SCALE GENOMIC DNA]</scope>
    <source>
        <strain evidence="6 7">CBS 180</strain>
    </source>
</reference>
<comment type="pathway">
    <text evidence="3">Protein modification; protein ubiquitination.</text>
</comment>
<dbReference type="InterPro" id="IPR016897">
    <property type="entry name" value="SKP1"/>
</dbReference>
<dbReference type="OrthoDB" id="2342932at2759"/>
<dbReference type="AlphaFoldDB" id="A0A4T0X836"/>
<dbReference type="InterPro" id="IPR011333">
    <property type="entry name" value="SKP1/BTB/POZ_sf"/>
</dbReference>
<evidence type="ECO:0000256" key="2">
    <source>
        <dbReference type="ARBA" id="ARBA00022786"/>
    </source>
</evidence>
<evidence type="ECO:0000313" key="6">
    <source>
        <dbReference type="EMBL" id="TID31122.1"/>
    </source>
</evidence>
<organism evidence="6 7">
    <name type="scientific">Pichia inconspicua</name>
    <dbReference type="NCBI Taxonomy" id="52247"/>
    <lineage>
        <taxon>Eukaryota</taxon>
        <taxon>Fungi</taxon>
        <taxon>Dikarya</taxon>
        <taxon>Ascomycota</taxon>
        <taxon>Saccharomycotina</taxon>
        <taxon>Pichiomycetes</taxon>
        <taxon>Pichiales</taxon>
        <taxon>Pichiaceae</taxon>
        <taxon>Pichia</taxon>
    </lineage>
</organism>
<dbReference type="Pfam" id="PF03931">
    <property type="entry name" value="Skp1_POZ"/>
    <property type="match status" value="1"/>
</dbReference>
<dbReference type="SMART" id="SM00512">
    <property type="entry name" value="Skp1"/>
    <property type="match status" value="1"/>
</dbReference>
<dbReference type="GO" id="GO:0016567">
    <property type="term" value="P:protein ubiquitination"/>
    <property type="evidence" value="ECO:0007669"/>
    <property type="project" value="UniProtKB-UniPathway"/>
</dbReference>
<dbReference type="InterPro" id="IPR001232">
    <property type="entry name" value="SKP1-like"/>
</dbReference>
<sequence length="173" mass="19430">MSDTITLSIDGKDLPVNKDAIKLSVYIRNLIENVAGKENESDDEDTHDSENIVIKIDTIDYNIMKKVAEWCEHYFSIHGQESIESGSVSGNKWSEDILKEHRAKAYDTPLDNWDREFLNGTIEDLSKIIAASDFLNIQPLLSSCCKVVAQYFKGKSPHEVIEAFAKASSTSEN</sequence>
<dbReference type="SUPFAM" id="SSF81382">
    <property type="entry name" value="Skp1 dimerisation domain-like"/>
    <property type="match status" value="1"/>
</dbReference>
<feature type="domain" description="SKP1 component POZ" evidence="5">
    <location>
        <begin position="8"/>
        <end position="74"/>
    </location>
</feature>
<keyword evidence="7" id="KW-1185">Reference proteome</keyword>
<feature type="domain" description="SKP1 component dimerisation" evidence="4">
    <location>
        <begin position="138"/>
        <end position="164"/>
    </location>
</feature>
<dbReference type="UniPathway" id="UPA00143"/>
<accession>A0A4T0X836</accession>
<protein>
    <recommendedName>
        <fullName evidence="3">E3 ubiquitin ligase complex SCF subunit</fullName>
    </recommendedName>
</protein>
<dbReference type="PIRSF" id="PIRSF028729">
    <property type="entry name" value="E3_ubiquit_lig_SCF_Skp"/>
    <property type="match status" value="1"/>
</dbReference>
<dbReference type="InterPro" id="IPR016072">
    <property type="entry name" value="Skp1_comp_dimer"/>
</dbReference>
<evidence type="ECO:0000256" key="3">
    <source>
        <dbReference type="PIRNR" id="PIRNR028729"/>
    </source>
</evidence>
<dbReference type="PANTHER" id="PTHR11165">
    <property type="entry name" value="SKP1"/>
    <property type="match status" value="1"/>
</dbReference>
<dbReference type="STRING" id="52247.A0A4T0X836"/>
<keyword evidence="2 3" id="KW-0833">Ubl conjugation pathway</keyword>
<evidence type="ECO:0000259" key="5">
    <source>
        <dbReference type="Pfam" id="PF03931"/>
    </source>
</evidence>